<comment type="caution">
    <text evidence="1">The sequence shown here is derived from an EMBL/GenBank/DDBJ whole genome shotgun (WGS) entry which is preliminary data.</text>
</comment>
<dbReference type="EMBL" id="LNZB01000015">
    <property type="protein sequence ID" value="KTD82178.1"/>
    <property type="molecule type" value="Genomic_DNA"/>
</dbReference>
<protein>
    <recommendedName>
        <fullName evidence="3">Outer membrane protein beta-barrel domain-containing protein</fullName>
    </recommendedName>
</protein>
<dbReference type="SUPFAM" id="SSF56925">
    <property type="entry name" value="OMPA-like"/>
    <property type="match status" value="1"/>
</dbReference>
<dbReference type="Gene3D" id="2.40.160.20">
    <property type="match status" value="1"/>
</dbReference>
<dbReference type="Proteomes" id="UP000054729">
    <property type="component" value="Unassembled WGS sequence"/>
</dbReference>
<name>A0A0W1ALM6_9GAMM</name>
<organism evidence="1 2">
    <name type="scientific">Legionella waltersii</name>
    <dbReference type="NCBI Taxonomy" id="66969"/>
    <lineage>
        <taxon>Bacteria</taxon>
        <taxon>Pseudomonadati</taxon>
        <taxon>Pseudomonadota</taxon>
        <taxon>Gammaproteobacteria</taxon>
        <taxon>Legionellales</taxon>
        <taxon>Legionellaceae</taxon>
        <taxon>Legionella</taxon>
    </lineage>
</organism>
<evidence type="ECO:0000313" key="2">
    <source>
        <dbReference type="Proteomes" id="UP000054729"/>
    </source>
</evidence>
<sequence>MLNLHKKCILIRCFSQSNNYFYQLKNVMTHSMITPRPQVFCSKLKLCISILGVNLLAFNCSTAAQYHASVYLGGTTTKLSHVGPLYFVDETDLLEQRNNNFADVTWGLAAAVRLKASGSLQQLVEEFSFGPEFFYFSSAGVGDVWQYRLPEMNNLTYRLPIKSYRLLVTDEITFKPISQMVFPFFEWGLGVAANQSSYQEYPRPTYNAPGLTLTQHTQYQFAYTLGGGLKIDISDWAKLKTNQLQLSLRYLYANLGSATTSNRSSAFLTTPISVDLSTQTWVAGLTYLI</sequence>
<dbReference type="AlphaFoldDB" id="A0A0W1ALM6"/>
<evidence type="ECO:0000313" key="1">
    <source>
        <dbReference type="EMBL" id="KTD82178.1"/>
    </source>
</evidence>
<evidence type="ECO:0008006" key="3">
    <source>
        <dbReference type="Google" id="ProtNLM"/>
    </source>
</evidence>
<accession>A0A0W1ALM6</accession>
<dbReference type="InterPro" id="IPR011250">
    <property type="entry name" value="OMP/PagP_B-barrel"/>
</dbReference>
<proteinExistence type="predicted"/>
<dbReference type="PATRIC" id="fig|66969.6.peg.711"/>
<keyword evidence="2" id="KW-1185">Reference proteome</keyword>
<gene>
    <name evidence="1" type="ORF">Lwal_0655</name>
</gene>
<reference evidence="1 2" key="1">
    <citation type="submission" date="2015-11" db="EMBL/GenBank/DDBJ databases">
        <title>Genomic analysis of 38 Legionella species identifies large and diverse effector repertoires.</title>
        <authorList>
            <person name="Burstein D."/>
            <person name="Amaro F."/>
            <person name="Zusman T."/>
            <person name="Lifshitz Z."/>
            <person name="Cohen O."/>
            <person name="Gilbert J.A."/>
            <person name="Pupko T."/>
            <person name="Shuman H.A."/>
            <person name="Segal G."/>
        </authorList>
    </citation>
    <scope>NUCLEOTIDE SEQUENCE [LARGE SCALE GENOMIC DNA]</scope>
    <source>
        <strain evidence="1 2">ATCC 51914</strain>
    </source>
</reference>